<keyword evidence="6" id="KW-1185">Reference proteome</keyword>
<comment type="similarity">
    <text evidence="3">Belongs to the flavoredoxin family.</text>
</comment>
<evidence type="ECO:0000259" key="4">
    <source>
        <dbReference type="Pfam" id="PF01613"/>
    </source>
</evidence>
<protein>
    <recommendedName>
        <fullName evidence="4">Flavin reductase like domain-containing protein</fullName>
    </recommendedName>
</protein>
<dbReference type="EMBL" id="CP000910">
    <property type="protein sequence ID" value="ABY24286.1"/>
    <property type="molecule type" value="Genomic_DNA"/>
</dbReference>
<organism evidence="5 6">
    <name type="scientific">Renibacterium salmoninarum (strain ATCC 33209 / DSM 20767 / JCM 11484 / NBRC 15589 / NCIMB 2235)</name>
    <dbReference type="NCBI Taxonomy" id="288705"/>
    <lineage>
        <taxon>Bacteria</taxon>
        <taxon>Bacillati</taxon>
        <taxon>Actinomycetota</taxon>
        <taxon>Actinomycetes</taxon>
        <taxon>Micrococcales</taxon>
        <taxon>Micrococcaceae</taxon>
        <taxon>Renibacterium</taxon>
    </lineage>
</organism>
<dbReference type="Proteomes" id="UP000002007">
    <property type="component" value="Chromosome"/>
</dbReference>
<sequence length="177" mass="19117">MSIPQNHLRIQPAILYFGTPVVLISTLNPDNTVNVAPISSIFWLAQRAVIGISASSQTAQNLLGSKECVLNLPAAEQSELVNALALTTGNPEISINKTRRGYRYVSDKAARAGISFQASEEIKTPRVAQCPVQQEAKLVRSESLMADVAAQAGKILTMELEILAVHILPELRMAANQ</sequence>
<evidence type="ECO:0000256" key="3">
    <source>
        <dbReference type="ARBA" id="ARBA00038054"/>
    </source>
</evidence>
<keyword evidence="2" id="KW-0285">Flavoprotein</keyword>
<feature type="domain" description="Flavin reductase like" evidence="4">
    <location>
        <begin position="17"/>
        <end position="166"/>
    </location>
</feature>
<dbReference type="InterPro" id="IPR052174">
    <property type="entry name" value="Flavoredoxin"/>
</dbReference>
<dbReference type="InterPro" id="IPR002563">
    <property type="entry name" value="Flavin_Rdtase-like_dom"/>
</dbReference>
<accession>A9WRK4</accession>
<dbReference type="GO" id="GO:0010181">
    <property type="term" value="F:FMN binding"/>
    <property type="evidence" value="ECO:0007669"/>
    <property type="project" value="InterPro"/>
</dbReference>
<dbReference type="KEGG" id="rsa:RSal33209_2560"/>
<evidence type="ECO:0000313" key="5">
    <source>
        <dbReference type="EMBL" id="ABY24286.1"/>
    </source>
</evidence>
<name>A9WRK4_RENSM</name>
<dbReference type="eggNOG" id="COG1853">
    <property type="taxonomic scope" value="Bacteria"/>
</dbReference>
<dbReference type="Pfam" id="PF01613">
    <property type="entry name" value="Flavin_Reduct"/>
    <property type="match status" value="1"/>
</dbReference>
<evidence type="ECO:0000313" key="6">
    <source>
        <dbReference type="Proteomes" id="UP000002007"/>
    </source>
</evidence>
<dbReference type="PANTHER" id="PTHR43567:SF1">
    <property type="entry name" value="FLAVOREDOXIN"/>
    <property type="match status" value="1"/>
</dbReference>
<dbReference type="SUPFAM" id="SSF50475">
    <property type="entry name" value="FMN-binding split barrel"/>
    <property type="match status" value="1"/>
</dbReference>
<dbReference type="PANTHER" id="PTHR43567">
    <property type="entry name" value="FLAVOREDOXIN-RELATED-RELATED"/>
    <property type="match status" value="1"/>
</dbReference>
<evidence type="ECO:0000256" key="2">
    <source>
        <dbReference type="ARBA" id="ARBA00022630"/>
    </source>
</evidence>
<proteinExistence type="inferred from homology"/>
<dbReference type="AlphaFoldDB" id="A9WRK4"/>
<dbReference type="HOGENOM" id="CLU_075333_1_0_11"/>
<reference evidence="6" key="1">
    <citation type="journal article" date="2008" name="J. Bacteriol.">
        <title>Genome sequence of the fish pathogen Renibacterium salmoninarum suggests reductive evolution away from an environmental Arthrobacter ancestor.</title>
        <authorList>
            <person name="Wiens G.D."/>
            <person name="Rockey D.D."/>
            <person name="Wu Z."/>
            <person name="Chang J."/>
            <person name="Levy R."/>
            <person name="Crane S."/>
            <person name="Chen D.S."/>
            <person name="Capri G.R."/>
            <person name="Burnett J.R."/>
            <person name="Sudheesh P.S."/>
            <person name="Schipma M.J."/>
            <person name="Burd H."/>
            <person name="Bhattacharyya A."/>
            <person name="Rhodes L.D."/>
            <person name="Kaul R."/>
            <person name="Strom M.S."/>
        </authorList>
    </citation>
    <scope>NUCLEOTIDE SEQUENCE [LARGE SCALE GENOMIC DNA]</scope>
    <source>
        <strain evidence="6">ATCC 33209 / DSM 20767 / JCM 11484 / NBRC 15589 / NCIMB 2235</strain>
    </source>
</reference>
<comment type="cofactor">
    <cofactor evidence="1">
        <name>FMN</name>
        <dbReference type="ChEBI" id="CHEBI:58210"/>
    </cofactor>
</comment>
<dbReference type="Gene3D" id="2.30.110.10">
    <property type="entry name" value="Electron Transport, Fmn-binding Protein, Chain A"/>
    <property type="match status" value="1"/>
</dbReference>
<dbReference type="InterPro" id="IPR012349">
    <property type="entry name" value="Split_barrel_FMN-bd"/>
</dbReference>
<dbReference type="RefSeq" id="WP_012245946.1">
    <property type="nucleotide sequence ID" value="NC_010168.1"/>
</dbReference>
<evidence type="ECO:0000256" key="1">
    <source>
        <dbReference type="ARBA" id="ARBA00001917"/>
    </source>
</evidence>
<dbReference type="GO" id="GO:0016646">
    <property type="term" value="F:oxidoreductase activity, acting on the CH-NH group of donors, NAD or NADP as acceptor"/>
    <property type="evidence" value="ECO:0007669"/>
    <property type="project" value="UniProtKB-ARBA"/>
</dbReference>
<gene>
    <name evidence="5" type="ordered locus">RSal33209_2560</name>
</gene>
<dbReference type="STRING" id="288705.RSal33209_2560"/>